<protein>
    <submittedName>
        <fullName evidence="1">Uncharacterized protein</fullName>
    </submittedName>
</protein>
<dbReference type="AlphaFoldDB" id="A0A2P2IZA2"/>
<proteinExistence type="predicted"/>
<dbReference type="EMBL" id="GGEC01006039">
    <property type="protein sequence ID" value="MBW86522.1"/>
    <property type="molecule type" value="Transcribed_RNA"/>
</dbReference>
<name>A0A2P2IZA2_RHIMU</name>
<evidence type="ECO:0000313" key="1">
    <source>
        <dbReference type="EMBL" id="MBW86522.1"/>
    </source>
</evidence>
<sequence>MCSPFGASTLGNFISVSPPISSHLQSTKVRTPHQ</sequence>
<organism evidence="1">
    <name type="scientific">Rhizophora mucronata</name>
    <name type="common">Asiatic mangrove</name>
    <dbReference type="NCBI Taxonomy" id="61149"/>
    <lineage>
        <taxon>Eukaryota</taxon>
        <taxon>Viridiplantae</taxon>
        <taxon>Streptophyta</taxon>
        <taxon>Embryophyta</taxon>
        <taxon>Tracheophyta</taxon>
        <taxon>Spermatophyta</taxon>
        <taxon>Magnoliopsida</taxon>
        <taxon>eudicotyledons</taxon>
        <taxon>Gunneridae</taxon>
        <taxon>Pentapetalae</taxon>
        <taxon>rosids</taxon>
        <taxon>fabids</taxon>
        <taxon>Malpighiales</taxon>
        <taxon>Rhizophoraceae</taxon>
        <taxon>Rhizophora</taxon>
    </lineage>
</organism>
<reference evidence="1" key="1">
    <citation type="submission" date="2018-02" db="EMBL/GenBank/DDBJ databases">
        <title>Rhizophora mucronata_Transcriptome.</title>
        <authorList>
            <person name="Meera S.P."/>
            <person name="Sreeshan A."/>
            <person name="Augustine A."/>
        </authorList>
    </citation>
    <scope>NUCLEOTIDE SEQUENCE</scope>
    <source>
        <tissue evidence="1">Leaf</tissue>
    </source>
</reference>
<accession>A0A2P2IZA2</accession>